<comment type="caution">
    <text evidence="1">The sequence shown here is derived from an EMBL/GenBank/DDBJ whole genome shotgun (WGS) entry which is preliminary data.</text>
</comment>
<protein>
    <submittedName>
        <fullName evidence="1">Uncharacterized protein</fullName>
    </submittedName>
</protein>
<name>A0AAN9T4B4_PSOTE</name>
<proteinExistence type="predicted"/>
<evidence type="ECO:0000313" key="2">
    <source>
        <dbReference type="Proteomes" id="UP001386955"/>
    </source>
</evidence>
<reference evidence="1 2" key="1">
    <citation type="submission" date="2024-01" db="EMBL/GenBank/DDBJ databases">
        <title>The genomes of 5 underutilized Papilionoideae crops provide insights into root nodulation and disease resistanc.</title>
        <authorList>
            <person name="Jiang F."/>
        </authorList>
    </citation>
    <scope>NUCLEOTIDE SEQUENCE [LARGE SCALE GENOMIC DNA]</scope>
    <source>
        <strain evidence="1">DUOXIRENSHENG_FW03</strain>
        <tissue evidence="1">Leaves</tissue>
    </source>
</reference>
<dbReference type="EMBL" id="JAYMYS010000001">
    <property type="protein sequence ID" value="KAK7412048.1"/>
    <property type="molecule type" value="Genomic_DNA"/>
</dbReference>
<sequence>MRCSAFSVVDCRTPHLVLLCKWTLVLRTRLVFSKTCQDDLGHLGLSTIKVKLGLVEALQRLACMKDTLARKAGISSRIDNCRDIKNEERFYCGEVTSTQAWGKTPSKEQDRDKQGLTSKSLLFFSSVRSDASNTFEHSSFSSGEGNNASLVVRSLASVKGSPMDVLPPLLDFELRNEQ</sequence>
<gene>
    <name evidence="1" type="ORF">VNO78_03494</name>
</gene>
<evidence type="ECO:0000313" key="1">
    <source>
        <dbReference type="EMBL" id="KAK7412048.1"/>
    </source>
</evidence>
<keyword evidence="2" id="KW-1185">Reference proteome</keyword>
<organism evidence="1 2">
    <name type="scientific">Psophocarpus tetragonolobus</name>
    <name type="common">Winged bean</name>
    <name type="synonym">Dolichos tetragonolobus</name>
    <dbReference type="NCBI Taxonomy" id="3891"/>
    <lineage>
        <taxon>Eukaryota</taxon>
        <taxon>Viridiplantae</taxon>
        <taxon>Streptophyta</taxon>
        <taxon>Embryophyta</taxon>
        <taxon>Tracheophyta</taxon>
        <taxon>Spermatophyta</taxon>
        <taxon>Magnoliopsida</taxon>
        <taxon>eudicotyledons</taxon>
        <taxon>Gunneridae</taxon>
        <taxon>Pentapetalae</taxon>
        <taxon>rosids</taxon>
        <taxon>fabids</taxon>
        <taxon>Fabales</taxon>
        <taxon>Fabaceae</taxon>
        <taxon>Papilionoideae</taxon>
        <taxon>50 kb inversion clade</taxon>
        <taxon>NPAAA clade</taxon>
        <taxon>indigoferoid/millettioid clade</taxon>
        <taxon>Phaseoleae</taxon>
        <taxon>Psophocarpus</taxon>
    </lineage>
</organism>
<accession>A0AAN9T4B4</accession>
<dbReference type="Proteomes" id="UP001386955">
    <property type="component" value="Unassembled WGS sequence"/>
</dbReference>
<dbReference type="AlphaFoldDB" id="A0AAN9T4B4"/>